<dbReference type="KEGG" id="adu:107493481"/>
<organism evidence="2 3">
    <name type="scientific">Arachis duranensis</name>
    <name type="common">Wild peanut</name>
    <dbReference type="NCBI Taxonomy" id="130453"/>
    <lineage>
        <taxon>Eukaryota</taxon>
        <taxon>Viridiplantae</taxon>
        <taxon>Streptophyta</taxon>
        <taxon>Embryophyta</taxon>
        <taxon>Tracheophyta</taxon>
        <taxon>Spermatophyta</taxon>
        <taxon>Magnoliopsida</taxon>
        <taxon>eudicotyledons</taxon>
        <taxon>Gunneridae</taxon>
        <taxon>Pentapetalae</taxon>
        <taxon>rosids</taxon>
        <taxon>fabids</taxon>
        <taxon>Fabales</taxon>
        <taxon>Fabaceae</taxon>
        <taxon>Papilionoideae</taxon>
        <taxon>50 kb inversion clade</taxon>
        <taxon>dalbergioids sensu lato</taxon>
        <taxon>Dalbergieae</taxon>
        <taxon>Pterocarpus clade</taxon>
        <taxon>Arachis</taxon>
    </lineage>
</organism>
<dbReference type="PANTHER" id="PTHR47266">
    <property type="entry name" value="ENDONUCLEASE-RELATED"/>
    <property type="match status" value="1"/>
</dbReference>
<dbReference type="Gene3D" id="3.30.420.10">
    <property type="entry name" value="Ribonuclease H-like superfamily/Ribonuclease H"/>
    <property type="match status" value="1"/>
</dbReference>
<dbReference type="Proteomes" id="UP000515211">
    <property type="component" value="Chromosome 1"/>
</dbReference>
<protein>
    <submittedName>
        <fullName evidence="3">Uncharacterized protein LOC107493481</fullName>
    </submittedName>
</protein>
<feature type="compositionally biased region" description="Polar residues" evidence="1">
    <location>
        <begin position="311"/>
        <end position="322"/>
    </location>
</feature>
<dbReference type="InterPro" id="IPR036397">
    <property type="entry name" value="RNaseH_sf"/>
</dbReference>
<evidence type="ECO:0000256" key="1">
    <source>
        <dbReference type="SAM" id="MobiDB-lite"/>
    </source>
</evidence>
<dbReference type="GeneID" id="107493481"/>
<keyword evidence="2" id="KW-1185">Reference proteome</keyword>
<proteinExistence type="predicted"/>
<dbReference type="Gene3D" id="2.40.70.10">
    <property type="entry name" value="Acid Proteases"/>
    <property type="match status" value="1"/>
</dbReference>
<accession>A0A6P4DL19</accession>
<dbReference type="CDD" id="cd00303">
    <property type="entry name" value="retropepsin_like"/>
    <property type="match status" value="1"/>
</dbReference>
<gene>
    <name evidence="3" type="primary">LOC107493481</name>
</gene>
<evidence type="ECO:0000313" key="3">
    <source>
        <dbReference type="RefSeq" id="XP_015970066.1"/>
    </source>
</evidence>
<dbReference type="SUPFAM" id="SSF53098">
    <property type="entry name" value="Ribonuclease H-like"/>
    <property type="match status" value="1"/>
</dbReference>
<dbReference type="AlphaFoldDB" id="A0A6P4DL19"/>
<dbReference type="InterPro" id="IPR012337">
    <property type="entry name" value="RNaseH-like_sf"/>
</dbReference>
<reference evidence="2" key="1">
    <citation type="journal article" date="2016" name="Nat. Genet.">
        <title>The genome sequences of Arachis duranensis and Arachis ipaensis, the diploid ancestors of cultivated peanut.</title>
        <authorList>
            <person name="Bertioli D.J."/>
            <person name="Cannon S.B."/>
            <person name="Froenicke L."/>
            <person name="Huang G."/>
            <person name="Farmer A.D."/>
            <person name="Cannon E.K."/>
            <person name="Liu X."/>
            <person name="Gao D."/>
            <person name="Clevenger J."/>
            <person name="Dash S."/>
            <person name="Ren L."/>
            <person name="Moretzsohn M.C."/>
            <person name="Shirasawa K."/>
            <person name="Huang W."/>
            <person name="Vidigal B."/>
            <person name="Abernathy B."/>
            <person name="Chu Y."/>
            <person name="Niederhuth C.E."/>
            <person name="Umale P."/>
            <person name="Araujo A.C."/>
            <person name="Kozik A."/>
            <person name="Kim K.D."/>
            <person name="Burow M.D."/>
            <person name="Varshney R.K."/>
            <person name="Wang X."/>
            <person name="Zhang X."/>
            <person name="Barkley N."/>
            <person name="Guimaraes P.M."/>
            <person name="Isobe S."/>
            <person name="Guo B."/>
            <person name="Liao B."/>
            <person name="Stalker H.T."/>
            <person name="Schmitz R.J."/>
            <person name="Scheffler B.E."/>
            <person name="Leal-Bertioli S.C."/>
            <person name="Xun X."/>
            <person name="Jackson S.A."/>
            <person name="Michelmore R."/>
            <person name="Ozias-Akins P."/>
        </authorList>
    </citation>
    <scope>NUCLEOTIDE SEQUENCE [LARGE SCALE GENOMIC DNA]</scope>
    <source>
        <strain evidence="2">cv. V14167</strain>
    </source>
</reference>
<dbReference type="InterPro" id="IPR052160">
    <property type="entry name" value="Gypsy_RT_Integrase-like"/>
</dbReference>
<feature type="compositionally biased region" description="Polar residues" evidence="1">
    <location>
        <begin position="34"/>
        <end position="47"/>
    </location>
</feature>
<dbReference type="RefSeq" id="XP_015970066.1">
    <property type="nucleotide sequence ID" value="XM_016114580.1"/>
</dbReference>
<dbReference type="GO" id="GO:0003676">
    <property type="term" value="F:nucleic acid binding"/>
    <property type="evidence" value="ECO:0007669"/>
    <property type="project" value="InterPro"/>
</dbReference>
<feature type="region of interest" description="Disordered" evidence="1">
    <location>
        <begin position="290"/>
        <end position="326"/>
    </location>
</feature>
<reference evidence="3" key="2">
    <citation type="submission" date="2025-08" db="UniProtKB">
        <authorList>
            <consortium name="RefSeq"/>
        </authorList>
    </citation>
    <scope>IDENTIFICATION</scope>
    <source>
        <tissue evidence="3">Whole plant</tissue>
    </source>
</reference>
<evidence type="ECO:0000313" key="2">
    <source>
        <dbReference type="Proteomes" id="UP000515211"/>
    </source>
</evidence>
<feature type="region of interest" description="Disordered" evidence="1">
    <location>
        <begin position="33"/>
        <end position="59"/>
    </location>
</feature>
<dbReference type="InterPro" id="IPR021109">
    <property type="entry name" value="Peptidase_aspartic_dom_sf"/>
</dbReference>
<name>A0A6P4DL19_ARADU</name>
<sequence length="592" mass="67576">MMQGHQDIQNTINSSINDLSSTIRALISRMDSLIPSNNQPSRSSAIPSQPLPNPKGGINAITLRSGTTLQERSHEEPSFKDNIQVEDIVEAEEEEVQDMVDEEATQPENSASKAAEATRGAIPIPFPHLARKSRKQMELDPKMQVPKYAKFLKDLCMHKDKINELETIPLSSSISALMGDIPEKYSDPVVGIAKDVLMSIKGLTFSIDFYILEMPPNDSGKPSSILLGRPFLKTSKFKLDAFSGTYSFEIDGRVVSFNLNEGMRRPPEDHFIFQFDIIDETMASVHQEEVEEIHMEQGSSVGTPPEHNEDTLPSSLAPNDQVPSHEQKLELKPIPPHLKYAYLEDNQKLPVSIARELTSQQEKQLLSVLKRHKKAIGWSLVDITNGQSKVSNREIKRILEKIVKPHRKDWSTRLVDVLWAYRTAYKIPIRMSPFCLVYGKACHLPVEVKHKAFWAMRECNMGFEKAGTERKLQLVELETLRLEAYDNSRLYKERVKAVHDKHVKRKEFRPGELVLLYNSRLRLMPGKLRSRWEGPYRVEKAEPYGVFHLSHPSSSKYIKVNGHRLKLYHSEKMKDNKELEVFLLEDPPSADE</sequence>